<sequence>MAHLVKENNSRQTTLTVHSLLSLKGRSDKAEVQDIFIHADLQGAQLKH</sequence>
<reference evidence="1" key="1">
    <citation type="submission" date="2014-09" db="EMBL/GenBank/DDBJ databases">
        <authorList>
            <person name="Magalhaes I.L.F."/>
            <person name="Oliveira U."/>
            <person name="Santos F.R."/>
            <person name="Vidigal T.H.D.A."/>
            <person name="Brescovit A.D."/>
            <person name="Santos A.J."/>
        </authorList>
    </citation>
    <scope>NUCLEOTIDE SEQUENCE</scope>
    <source>
        <tissue evidence="1">Shoot tissue taken approximately 20 cm above the soil surface</tissue>
    </source>
</reference>
<protein>
    <submittedName>
        <fullName evidence="1">Uncharacterized protein</fullName>
    </submittedName>
</protein>
<dbReference type="EMBL" id="GBRH01244100">
    <property type="protein sequence ID" value="JAD53795.1"/>
    <property type="molecule type" value="Transcribed_RNA"/>
</dbReference>
<organism evidence="1">
    <name type="scientific">Arundo donax</name>
    <name type="common">Giant reed</name>
    <name type="synonym">Donax arundinaceus</name>
    <dbReference type="NCBI Taxonomy" id="35708"/>
    <lineage>
        <taxon>Eukaryota</taxon>
        <taxon>Viridiplantae</taxon>
        <taxon>Streptophyta</taxon>
        <taxon>Embryophyta</taxon>
        <taxon>Tracheophyta</taxon>
        <taxon>Spermatophyta</taxon>
        <taxon>Magnoliopsida</taxon>
        <taxon>Liliopsida</taxon>
        <taxon>Poales</taxon>
        <taxon>Poaceae</taxon>
        <taxon>PACMAD clade</taxon>
        <taxon>Arundinoideae</taxon>
        <taxon>Arundineae</taxon>
        <taxon>Arundo</taxon>
    </lineage>
</organism>
<name>A0A0A9AXZ5_ARUDO</name>
<proteinExistence type="predicted"/>
<dbReference type="AlphaFoldDB" id="A0A0A9AXZ5"/>
<evidence type="ECO:0000313" key="1">
    <source>
        <dbReference type="EMBL" id="JAD53795.1"/>
    </source>
</evidence>
<accession>A0A0A9AXZ5</accession>
<reference evidence="1" key="2">
    <citation type="journal article" date="2015" name="Data Brief">
        <title>Shoot transcriptome of the giant reed, Arundo donax.</title>
        <authorList>
            <person name="Barrero R.A."/>
            <person name="Guerrero F.D."/>
            <person name="Moolhuijzen P."/>
            <person name="Goolsby J.A."/>
            <person name="Tidwell J."/>
            <person name="Bellgard S.E."/>
            <person name="Bellgard M.I."/>
        </authorList>
    </citation>
    <scope>NUCLEOTIDE SEQUENCE</scope>
    <source>
        <tissue evidence="1">Shoot tissue taken approximately 20 cm above the soil surface</tissue>
    </source>
</reference>